<evidence type="ECO:0000259" key="3">
    <source>
        <dbReference type="Pfam" id="PF20151"/>
    </source>
</evidence>
<dbReference type="AlphaFoldDB" id="A0AAV5AE11"/>
<comment type="caution">
    <text evidence="4">The sequence shown here is derived from an EMBL/GenBank/DDBJ whole genome shotgun (WGS) entry which is preliminary data.</text>
</comment>
<organism evidence="4 5">
    <name type="scientific">Clathrus columnatus</name>
    <dbReference type="NCBI Taxonomy" id="1419009"/>
    <lineage>
        <taxon>Eukaryota</taxon>
        <taxon>Fungi</taxon>
        <taxon>Dikarya</taxon>
        <taxon>Basidiomycota</taxon>
        <taxon>Agaricomycotina</taxon>
        <taxon>Agaricomycetes</taxon>
        <taxon>Phallomycetidae</taxon>
        <taxon>Phallales</taxon>
        <taxon>Clathraceae</taxon>
        <taxon>Clathrus</taxon>
    </lineage>
</organism>
<evidence type="ECO:0000313" key="4">
    <source>
        <dbReference type="EMBL" id="GJJ10959.1"/>
    </source>
</evidence>
<feature type="transmembrane region" description="Helical" evidence="2">
    <location>
        <begin position="21"/>
        <end position="38"/>
    </location>
</feature>
<feature type="transmembrane region" description="Helical" evidence="2">
    <location>
        <begin position="58"/>
        <end position="84"/>
    </location>
</feature>
<feature type="region of interest" description="Disordered" evidence="1">
    <location>
        <begin position="243"/>
        <end position="277"/>
    </location>
</feature>
<keyword evidence="2" id="KW-0472">Membrane</keyword>
<evidence type="ECO:0000256" key="2">
    <source>
        <dbReference type="SAM" id="Phobius"/>
    </source>
</evidence>
<proteinExistence type="predicted"/>
<dbReference type="EMBL" id="BPWL01000006">
    <property type="protein sequence ID" value="GJJ10959.1"/>
    <property type="molecule type" value="Genomic_DNA"/>
</dbReference>
<feature type="domain" description="DUF6533" evidence="3">
    <location>
        <begin position="24"/>
        <end position="69"/>
    </location>
</feature>
<keyword evidence="2" id="KW-1133">Transmembrane helix</keyword>
<dbReference type="Pfam" id="PF20151">
    <property type="entry name" value="DUF6533"/>
    <property type="match status" value="1"/>
</dbReference>
<dbReference type="Proteomes" id="UP001050691">
    <property type="component" value="Unassembled WGS sequence"/>
</dbReference>
<feature type="transmembrane region" description="Helical" evidence="2">
    <location>
        <begin position="96"/>
        <end position="118"/>
    </location>
</feature>
<feature type="compositionally biased region" description="Polar residues" evidence="1">
    <location>
        <begin position="243"/>
        <end position="255"/>
    </location>
</feature>
<dbReference type="InterPro" id="IPR045340">
    <property type="entry name" value="DUF6533"/>
</dbReference>
<accession>A0AAV5AE11</accession>
<feature type="compositionally biased region" description="Polar residues" evidence="1">
    <location>
        <begin position="268"/>
        <end position="277"/>
    </location>
</feature>
<keyword evidence="2" id="KW-0812">Transmembrane</keyword>
<evidence type="ECO:0000313" key="5">
    <source>
        <dbReference type="Proteomes" id="UP001050691"/>
    </source>
</evidence>
<protein>
    <recommendedName>
        <fullName evidence="3">DUF6533 domain-containing protein</fullName>
    </recommendedName>
</protein>
<feature type="transmembrane region" description="Helical" evidence="2">
    <location>
        <begin position="124"/>
        <end position="143"/>
    </location>
</feature>
<name>A0AAV5AE11_9AGAM</name>
<keyword evidence="5" id="KW-1185">Reference proteome</keyword>
<sequence>MSAAGPPSPAQVDQIISDTQALAYVNVLALALFVYDTLLTLNDEIQYIWKPRINPGTILYYLARYAGLLNTFLNVLFGFIPFNINDARVCATINSILNVCFILSFVGTHGLLTARAYALYYSNMIVSVILVGLMTGGVIPALIQTVAFSKCDLTPGQQILLSSPRLIDVRSTEIIFLNSTDSIAVLLSLSAESKAVPPRCIGPPPTNVGTSVWRILIYAFIHMIRLPVLILCRFSLYLRQQNSATHSPSPSQTGAASRDQARTEPESTENATATTFSQSSIQRAVQYIHNELVNEFDERPFDLNMVDPNRPNDIEVDNNLGGRSLMLKVDFGEFRWSNNGGRGLFSFSNADINDPKYNTS</sequence>
<reference evidence="4" key="1">
    <citation type="submission" date="2021-10" db="EMBL/GenBank/DDBJ databases">
        <title>De novo Genome Assembly of Clathrus columnatus (Basidiomycota, Fungi) Using Illumina and Nanopore Sequence Data.</title>
        <authorList>
            <person name="Ogiso-Tanaka E."/>
            <person name="Itagaki H."/>
            <person name="Hosoya T."/>
            <person name="Hosaka K."/>
        </authorList>
    </citation>
    <scope>NUCLEOTIDE SEQUENCE</scope>
    <source>
        <strain evidence="4">MO-923</strain>
    </source>
</reference>
<feature type="transmembrane region" description="Helical" evidence="2">
    <location>
        <begin position="211"/>
        <end position="232"/>
    </location>
</feature>
<evidence type="ECO:0000256" key="1">
    <source>
        <dbReference type="SAM" id="MobiDB-lite"/>
    </source>
</evidence>
<gene>
    <name evidence="4" type="ORF">Clacol_005188</name>
</gene>